<dbReference type="RefSeq" id="WP_102113486.1">
    <property type="nucleotide sequence ID" value="NZ_BMGN01000012.1"/>
</dbReference>
<organism evidence="1 2">
    <name type="scientific">Niveispirillum cyanobacteriorum</name>
    <dbReference type="NCBI Taxonomy" id="1612173"/>
    <lineage>
        <taxon>Bacteria</taxon>
        <taxon>Pseudomonadati</taxon>
        <taxon>Pseudomonadota</taxon>
        <taxon>Alphaproteobacteria</taxon>
        <taxon>Rhodospirillales</taxon>
        <taxon>Azospirillaceae</taxon>
        <taxon>Niveispirillum</taxon>
    </lineage>
</organism>
<dbReference type="KEGG" id="ncb:C0V82_15995"/>
<gene>
    <name evidence="1" type="ORF">C0V82_15995</name>
</gene>
<evidence type="ECO:0000313" key="2">
    <source>
        <dbReference type="Proteomes" id="UP000234752"/>
    </source>
</evidence>
<accession>A0A2K9NFY9</accession>
<reference evidence="1 2" key="1">
    <citation type="submission" date="2017-12" db="EMBL/GenBank/DDBJ databases">
        <title>Genomes of bacteria within cyanobacterial aggregates.</title>
        <authorList>
            <person name="Cai H."/>
        </authorList>
    </citation>
    <scope>NUCLEOTIDE SEQUENCE [LARGE SCALE GENOMIC DNA]</scope>
    <source>
        <strain evidence="1 2">TH16</strain>
    </source>
</reference>
<keyword evidence="2" id="KW-1185">Reference proteome</keyword>
<dbReference type="Proteomes" id="UP000234752">
    <property type="component" value="Chromosome eg_2"/>
</dbReference>
<name>A0A2K9NFY9_9PROT</name>
<evidence type="ECO:0000313" key="1">
    <source>
        <dbReference type="EMBL" id="AUN31932.1"/>
    </source>
</evidence>
<protein>
    <submittedName>
        <fullName evidence="1">Uncharacterized protein</fullName>
    </submittedName>
</protein>
<dbReference type="OrthoDB" id="7667584at2"/>
<dbReference type="AlphaFoldDB" id="A0A2K9NFY9"/>
<sequence length="258" mass="26934">MPRSVDIGTGLYGAGRYLSVWSMVAGYPRCQAPALVLGSADPAALAAAIAVNRAVAGIAARAEAVEAAGRLAVQDPPPETVMEANGDGEPVEVPNPAYVDWVAAGQLLSDTAADADLQHLLRTRADSLITDAGGVVEPGWTLALPPVPDMDPLTQTADWDGAAWTVRDLTVEEAAIWPLRPPPVPATVSRVQLRLALAARGLLDIVDSAVTLSGDMELVERWGAASMERTSPHLADMAADMGLSESDIDDIFREAAAL</sequence>
<dbReference type="EMBL" id="CP025612">
    <property type="protein sequence ID" value="AUN31932.1"/>
    <property type="molecule type" value="Genomic_DNA"/>
</dbReference>
<proteinExistence type="predicted"/>